<reference evidence="9" key="1">
    <citation type="submission" date="2020-12" db="EMBL/GenBank/DDBJ databases">
        <title>Metabolic potential, ecology and presence of endohyphal bacteria is reflected in genomic diversity of Mucoromycotina.</title>
        <authorList>
            <person name="Muszewska A."/>
            <person name="Okrasinska A."/>
            <person name="Steczkiewicz K."/>
            <person name="Drgas O."/>
            <person name="Orlowska M."/>
            <person name="Perlinska-Lenart U."/>
            <person name="Aleksandrzak-Piekarczyk T."/>
            <person name="Szatraj K."/>
            <person name="Zielenkiewicz U."/>
            <person name="Pilsyk S."/>
            <person name="Malc E."/>
            <person name="Mieczkowski P."/>
            <person name="Kruszewska J.S."/>
            <person name="Biernat P."/>
            <person name="Pawlowska J."/>
        </authorList>
    </citation>
    <scope>NUCLEOTIDE SEQUENCE</scope>
    <source>
        <strain evidence="9">WA0000017839</strain>
    </source>
</reference>
<proteinExistence type="predicted"/>
<dbReference type="Pfam" id="PF00172">
    <property type="entry name" value="Zn_clus"/>
    <property type="match status" value="1"/>
</dbReference>
<evidence type="ECO:0000256" key="3">
    <source>
        <dbReference type="ARBA" id="ARBA00022833"/>
    </source>
</evidence>
<comment type="caution">
    <text evidence="9">The sequence shown here is derived from an EMBL/GenBank/DDBJ whole genome shotgun (WGS) entry which is preliminary data.</text>
</comment>
<sequence length="756" mass="86321">MEPKSKKSRVSKACDFCRRRKVKCTLQADDICFNCKAYNEKCEFTFSAKKRGPQRYDTNELEERIDQMETTIEIAVSKKKSAPILTNLFEEYGVLDPRQWPSGVAYDSIHYLGDLSTLQFFSNKIDEQGTFQGHKIKKIGGNVVLVADPGEPGPSKIPVFHLPEDMHSGEDIHKYIYTVTGVDRYTAVRLLKIYFSHIHPILPVINKTEFLKQYRDRVDTYPPGELLNAMFGAAARFVECESLEPHRKKKLPADAIWDVPVGWSNHFFDQAEYIISKWSNLQTVTNVQAIIIILNHRGDRDSKSSACWQLGGYAIRLAHLLGLHRSCEDWDLPKKEKETRNRVWWALYITDRFQTAILGRPINLRDEDINVPYPDPGADIEEVLDAFEADKDRILNNEVFPRFPCLTAPYNYKTNSNREWPQIYELFVQFIKLSEILGRILQGLHTPKAKKFSSQHGSDGLVTRLDYELTQWRNEFPKALKKIQLPDFNEDVGHFAPVIASMLMFYCSSLILLHQPFIQKTSQSKSSHTSLQICTSAAIRGMRIACRLTARDFLMCPYSFTLYPLRQFGLIHMFNSKNPDPKVSTSAKLYLRKGTELLSRIKNMSSTAASLYELFKDMSDTPDTDIIAEEIQSVESVSQDGNDDNRGTMASIMDAIMLPTNNEPIKSNVQPEAFSLSQFGYDTTTDTGSLDYILQNLNGLSGFSSETAAYADFATQGHDLFRSDPNNVFWELPSSMEGLNQWIDTMNETGWKVFNQ</sequence>
<dbReference type="PANTHER" id="PTHR31313">
    <property type="entry name" value="TY1 ENHANCER ACTIVATOR"/>
    <property type="match status" value="1"/>
</dbReference>
<name>A0A8H7RLE8_9FUNG</name>
<feature type="domain" description="Zn(2)-C6 fungal-type" evidence="8">
    <location>
        <begin position="13"/>
        <end position="44"/>
    </location>
</feature>
<keyword evidence="3" id="KW-0862">Zinc</keyword>
<dbReference type="SUPFAM" id="SSF57701">
    <property type="entry name" value="Zn2/Cys6 DNA-binding domain"/>
    <property type="match status" value="1"/>
</dbReference>
<keyword evidence="4" id="KW-0805">Transcription regulation</keyword>
<dbReference type="InterPro" id="IPR001138">
    <property type="entry name" value="Zn2Cys6_DnaBD"/>
</dbReference>
<evidence type="ECO:0000256" key="4">
    <source>
        <dbReference type="ARBA" id="ARBA00023015"/>
    </source>
</evidence>
<protein>
    <recommendedName>
        <fullName evidence="8">Zn(2)-C6 fungal-type domain-containing protein</fullName>
    </recommendedName>
</protein>
<dbReference type="InterPro" id="IPR036864">
    <property type="entry name" value="Zn2-C6_fun-type_DNA-bd_sf"/>
</dbReference>
<evidence type="ECO:0000256" key="5">
    <source>
        <dbReference type="ARBA" id="ARBA00023125"/>
    </source>
</evidence>
<dbReference type="GO" id="GO:0008270">
    <property type="term" value="F:zinc ion binding"/>
    <property type="evidence" value="ECO:0007669"/>
    <property type="project" value="InterPro"/>
</dbReference>
<dbReference type="CDD" id="cd12148">
    <property type="entry name" value="fungal_TF_MHR"/>
    <property type="match status" value="1"/>
</dbReference>
<dbReference type="EMBL" id="JAEPRD010000005">
    <property type="protein sequence ID" value="KAG2212710.1"/>
    <property type="molecule type" value="Genomic_DNA"/>
</dbReference>
<dbReference type="CDD" id="cd00067">
    <property type="entry name" value="GAL4"/>
    <property type="match status" value="1"/>
</dbReference>
<dbReference type="GO" id="GO:0006351">
    <property type="term" value="P:DNA-templated transcription"/>
    <property type="evidence" value="ECO:0007669"/>
    <property type="project" value="InterPro"/>
</dbReference>
<dbReference type="AlphaFoldDB" id="A0A8H7RLE8"/>
<evidence type="ECO:0000256" key="2">
    <source>
        <dbReference type="ARBA" id="ARBA00022723"/>
    </source>
</evidence>
<evidence type="ECO:0000256" key="1">
    <source>
        <dbReference type="ARBA" id="ARBA00004123"/>
    </source>
</evidence>
<evidence type="ECO:0000256" key="6">
    <source>
        <dbReference type="ARBA" id="ARBA00023163"/>
    </source>
</evidence>
<dbReference type="Gene3D" id="4.10.240.10">
    <property type="entry name" value="Zn(2)-C6 fungal-type DNA-binding domain"/>
    <property type="match status" value="1"/>
</dbReference>
<keyword evidence="10" id="KW-1185">Reference proteome</keyword>
<dbReference type="PROSITE" id="PS50048">
    <property type="entry name" value="ZN2_CY6_FUNGAL_2"/>
    <property type="match status" value="1"/>
</dbReference>
<dbReference type="Pfam" id="PF04082">
    <property type="entry name" value="Fungal_trans"/>
    <property type="match status" value="1"/>
</dbReference>
<keyword evidence="5" id="KW-0238">DNA-binding</keyword>
<evidence type="ECO:0000259" key="8">
    <source>
        <dbReference type="PROSITE" id="PS50048"/>
    </source>
</evidence>
<comment type="subcellular location">
    <subcellularLocation>
        <location evidence="1">Nucleus</location>
    </subcellularLocation>
</comment>
<keyword evidence="7" id="KW-0539">Nucleus</keyword>
<dbReference type="Proteomes" id="UP000603453">
    <property type="component" value="Unassembled WGS sequence"/>
</dbReference>
<organism evidence="9 10">
    <name type="scientific">Mucor saturninus</name>
    <dbReference type="NCBI Taxonomy" id="64648"/>
    <lineage>
        <taxon>Eukaryota</taxon>
        <taxon>Fungi</taxon>
        <taxon>Fungi incertae sedis</taxon>
        <taxon>Mucoromycota</taxon>
        <taxon>Mucoromycotina</taxon>
        <taxon>Mucoromycetes</taxon>
        <taxon>Mucorales</taxon>
        <taxon>Mucorineae</taxon>
        <taxon>Mucoraceae</taxon>
        <taxon>Mucor</taxon>
    </lineage>
</organism>
<evidence type="ECO:0000313" key="9">
    <source>
        <dbReference type="EMBL" id="KAG2212710.1"/>
    </source>
</evidence>
<dbReference type="PROSITE" id="PS00463">
    <property type="entry name" value="ZN2_CY6_FUNGAL_1"/>
    <property type="match status" value="1"/>
</dbReference>
<accession>A0A8H7RLE8</accession>
<dbReference type="SMART" id="SM00066">
    <property type="entry name" value="GAL4"/>
    <property type="match status" value="1"/>
</dbReference>
<evidence type="ECO:0000256" key="7">
    <source>
        <dbReference type="ARBA" id="ARBA00023242"/>
    </source>
</evidence>
<dbReference type="GO" id="GO:0005634">
    <property type="term" value="C:nucleus"/>
    <property type="evidence" value="ECO:0007669"/>
    <property type="project" value="UniProtKB-SubCell"/>
</dbReference>
<evidence type="ECO:0000313" key="10">
    <source>
        <dbReference type="Proteomes" id="UP000603453"/>
    </source>
</evidence>
<dbReference type="OrthoDB" id="2406834at2759"/>
<dbReference type="InterPro" id="IPR007219">
    <property type="entry name" value="XnlR_reg_dom"/>
</dbReference>
<keyword evidence="6" id="KW-0804">Transcription</keyword>
<keyword evidence="2" id="KW-0479">Metal-binding</keyword>
<dbReference type="SMART" id="SM00906">
    <property type="entry name" value="Fungal_trans"/>
    <property type="match status" value="1"/>
</dbReference>
<dbReference type="PANTHER" id="PTHR31313:SF81">
    <property type="entry name" value="TY1 ENHANCER ACTIVATOR"/>
    <property type="match status" value="1"/>
</dbReference>
<dbReference type="GO" id="GO:0000981">
    <property type="term" value="F:DNA-binding transcription factor activity, RNA polymerase II-specific"/>
    <property type="evidence" value="ECO:0007669"/>
    <property type="project" value="InterPro"/>
</dbReference>
<gene>
    <name evidence="9" type="ORF">INT47_000687</name>
</gene>
<dbReference type="InterPro" id="IPR051615">
    <property type="entry name" value="Transcr_Regulatory_Elem"/>
</dbReference>
<dbReference type="GO" id="GO:0003677">
    <property type="term" value="F:DNA binding"/>
    <property type="evidence" value="ECO:0007669"/>
    <property type="project" value="UniProtKB-KW"/>
</dbReference>